<sequence>MYPDILQIDGNPLPKISEEESVGIITMEDVIEELLQVEIFDKSDQHFEES</sequence>
<proteinExistence type="predicted"/>
<dbReference type="AlphaFoldDB" id="A0A8T1QE78"/>
<name>A0A8T1QE78_CARIL</name>
<evidence type="ECO:0000313" key="1">
    <source>
        <dbReference type="EMBL" id="KAG6652695.1"/>
    </source>
</evidence>
<dbReference type="Proteomes" id="UP000811609">
    <property type="component" value="Chromosome 5"/>
</dbReference>
<evidence type="ECO:0008006" key="3">
    <source>
        <dbReference type="Google" id="ProtNLM"/>
    </source>
</evidence>
<dbReference type="EMBL" id="CM031813">
    <property type="protein sequence ID" value="KAG6652695.1"/>
    <property type="molecule type" value="Genomic_DNA"/>
</dbReference>
<evidence type="ECO:0000313" key="2">
    <source>
        <dbReference type="Proteomes" id="UP000811609"/>
    </source>
</evidence>
<accession>A0A8T1QE78</accession>
<comment type="caution">
    <text evidence="1">The sequence shown here is derived from an EMBL/GenBank/DDBJ whole genome shotgun (WGS) entry which is preliminary data.</text>
</comment>
<organism evidence="1 2">
    <name type="scientific">Carya illinoinensis</name>
    <name type="common">Pecan</name>
    <dbReference type="NCBI Taxonomy" id="32201"/>
    <lineage>
        <taxon>Eukaryota</taxon>
        <taxon>Viridiplantae</taxon>
        <taxon>Streptophyta</taxon>
        <taxon>Embryophyta</taxon>
        <taxon>Tracheophyta</taxon>
        <taxon>Spermatophyta</taxon>
        <taxon>Magnoliopsida</taxon>
        <taxon>eudicotyledons</taxon>
        <taxon>Gunneridae</taxon>
        <taxon>Pentapetalae</taxon>
        <taxon>rosids</taxon>
        <taxon>fabids</taxon>
        <taxon>Fagales</taxon>
        <taxon>Juglandaceae</taxon>
        <taxon>Carya</taxon>
    </lineage>
</organism>
<protein>
    <recommendedName>
        <fullName evidence="3">CBS domain-containing protein</fullName>
    </recommendedName>
</protein>
<gene>
    <name evidence="1" type="ORF">CIPAW_05G023900</name>
</gene>
<reference evidence="1" key="1">
    <citation type="submission" date="2020-12" db="EMBL/GenBank/DDBJ databases">
        <title>WGS assembly of Carya illinoinensis cv. Pawnee.</title>
        <authorList>
            <person name="Platts A."/>
            <person name="Shu S."/>
            <person name="Wright S."/>
            <person name="Barry K."/>
            <person name="Edger P."/>
            <person name="Pires J.C."/>
            <person name="Schmutz J."/>
        </authorList>
    </citation>
    <scope>NUCLEOTIDE SEQUENCE</scope>
    <source>
        <tissue evidence="1">Leaf</tissue>
    </source>
</reference>
<keyword evidence="2" id="KW-1185">Reference proteome</keyword>